<dbReference type="AlphaFoldDB" id="A0A381U4F9"/>
<feature type="domain" description="Spore protein YkvP/CgeB glycosyl transferase-like" evidence="1">
    <location>
        <begin position="372"/>
        <end position="516"/>
    </location>
</feature>
<name>A0A381U4F9_9ZZZZ</name>
<organism evidence="2">
    <name type="scientific">marine metagenome</name>
    <dbReference type="NCBI Taxonomy" id="408172"/>
    <lineage>
        <taxon>unclassified sequences</taxon>
        <taxon>metagenomes</taxon>
        <taxon>ecological metagenomes</taxon>
    </lineage>
</organism>
<sequence length="599" mass="67873">MELFNKNLELLRSSQPCLASRLEREPKQNVVRIALSKDGNPIPQIGSVSLHSNYYPLKEAIDGLSEYWLEDPKVPVVYGLGFGYHVLEILKRYHSSEVLVIEPVMSIFQSFMETVDLKPFIPNTKFIISTPPPKIVASNQTTNWKKYEHQASKRLSGNYFRSLDKAIEVSGYLSTNRLKILVVNPYYGGSLPTAKYCTQALNSMGHHAESVDCEKFAEGFFSIKKVTRNRVNEEALASQFAHFMGQFIAAKAADFNPDLILALAQAPLTPESISTLKKLNIPIAFWFVEDFRTLKYWRDVAPFYDYFFTLQRGEFIDELLSIGAKNSYYLPQGCLPSVHKEINLSRDDIDQYSADISFMGAGYYNRVQSFPRLLNHDFKIWGTEWALESLVGSRVQNKNKRVDPFDIVKIYNAGKINLNLHSSTSHEGVNPVGDFVNPRTFEIAACGGFQLVDERSELADLMAPGIEVATFSSIDDLCKKVNYYLKYEDEARSIAAKGKTKVLKEHTIQHRMHEMLTHVFMGNLNDLKERVSSPHRDPVSYYIDHVGDSSPLGIYLDQFRGSNDFSIKTMVDQIAEGQGSLSQQELLVLMTDQIVKSKA</sequence>
<protein>
    <recommendedName>
        <fullName evidence="1">Spore protein YkvP/CgeB glycosyl transferase-like domain-containing protein</fullName>
    </recommendedName>
</protein>
<reference evidence="2" key="1">
    <citation type="submission" date="2018-05" db="EMBL/GenBank/DDBJ databases">
        <authorList>
            <person name="Lanie J.A."/>
            <person name="Ng W.-L."/>
            <person name="Kazmierczak K.M."/>
            <person name="Andrzejewski T.M."/>
            <person name="Davidsen T.M."/>
            <person name="Wayne K.J."/>
            <person name="Tettelin H."/>
            <person name="Glass J.I."/>
            <person name="Rusch D."/>
            <person name="Podicherti R."/>
            <person name="Tsui H.-C.T."/>
            <person name="Winkler M.E."/>
        </authorList>
    </citation>
    <scope>NUCLEOTIDE SEQUENCE</scope>
</reference>
<dbReference type="EMBL" id="UINC01005690">
    <property type="protein sequence ID" value="SVA22944.1"/>
    <property type="molecule type" value="Genomic_DNA"/>
</dbReference>
<evidence type="ECO:0000259" key="1">
    <source>
        <dbReference type="Pfam" id="PF13524"/>
    </source>
</evidence>
<proteinExistence type="predicted"/>
<dbReference type="Pfam" id="PF13524">
    <property type="entry name" value="Glyco_trans_1_2"/>
    <property type="match status" value="1"/>
</dbReference>
<dbReference type="InterPro" id="IPR055259">
    <property type="entry name" value="YkvP/CgeB_Glyco_trans-like"/>
</dbReference>
<accession>A0A381U4F9</accession>
<gene>
    <name evidence="2" type="ORF">METZ01_LOCUS75798</name>
</gene>
<evidence type="ECO:0000313" key="2">
    <source>
        <dbReference type="EMBL" id="SVA22944.1"/>
    </source>
</evidence>